<dbReference type="EMBL" id="JAFREM010000006">
    <property type="protein sequence ID" value="MBO1305333.1"/>
    <property type="molecule type" value="Genomic_DNA"/>
</dbReference>
<organism evidence="1 2">
    <name type="scientific">Candidatus Enterococcus moelleringii</name>
    <dbReference type="NCBI Taxonomy" id="2815325"/>
    <lineage>
        <taxon>Bacteria</taxon>
        <taxon>Bacillati</taxon>
        <taxon>Bacillota</taxon>
        <taxon>Bacilli</taxon>
        <taxon>Lactobacillales</taxon>
        <taxon>Enterococcaceae</taxon>
        <taxon>Enterococcus</taxon>
    </lineage>
</organism>
<evidence type="ECO:0000313" key="2">
    <source>
        <dbReference type="Proteomes" id="UP000664601"/>
    </source>
</evidence>
<comment type="caution">
    <text evidence="1">The sequence shown here is derived from an EMBL/GenBank/DDBJ whole genome shotgun (WGS) entry which is preliminary data.</text>
</comment>
<sequence length="128" mass="14615">MKKSRRIVVAIMLILVFLVLVEPKMTKNQTNDWAAIADLVNPFVKVEKVYVKIEDPKELVQLSNNSDHAAYTATSYNDCGQPRKISYHADYKPATGRYLELTAKGQNVRSWKEVLPAQVPVEARDRLR</sequence>
<dbReference type="Pfam" id="PF06486">
    <property type="entry name" value="DUF1093"/>
    <property type="match status" value="1"/>
</dbReference>
<proteinExistence type="predicted"/>
<keyword evidence="2" id="KW-1185">Reference proteome</keyword>
<dbReference type="InterPro" id="IPR036166">
    <property type="entry name" value="YxeA-like_sf"/>
</dbReference>
<gene>
    <name evidence="1" type="ORF">JZO70_04120</name>
</gene>
<protein>
    <submittedName>
        <fullName evidence="1">YxeA family protein</fullName>
    </submittedName>
</protein>
<name>A0ABS3L6T9_9ENTE</name>
<evidence type="ECO:0000313" key="1">
    <source>
        <dbReference type="EMBL" id="MBO1305333.1"/>
    </source>
</evidence>
<dbReference type="NCBIfam" id="TIGR01655">
    <property type="entry name" value="yxeA_fam"/>
    <property type="match status" value="1"/>
</dbReference>
<dbReference type="PANTHER" id="PTHR36433:SF2">
    <property type="entry name" value="YXEA FAMILY PROTEIN"/>
    <property type="match status" value="1"/>
</dbReference>
<dbReference type="Gene3D" id="2.40.50.480">
    <property type="match status" value="1"/>
</dbReference>
<dbReference type="Proteomes" id="UP000664601">
    <property type="component" value="Unassembled WGS sequence"/>
</dbReference>
<reference evidence="1 2" key="1">
    <citation type="submission" date="2021-03" db="EMBL/GenBank/DDBJ databases">
        <title>Enterococcal diversity collection.</title>
        <authorList>
            <person name="Gilmore M.S."/>
            <person name="Schwartzman J."/>
            <person name="Van Tyne D."/>
            <person name="Martin M."/>
            <person name="Earl A.M."/>
            <person name="Manson A.L."/>
            <person name="Straub T."/>
            <person name="Salamzade R."/>
            <person name="Saavedra J."/>
            <person name="Lebreton F."/>
            <person name="Prichula J."/>
            <person name="Schaufler K."/>
            <person name="Gaca A."/>
            <person name="Sgardioli B."/>
            <person name="Wagenaar J."/>
            <person name="Strong T."/>
        </authorList>
    </citation>
    <scope>NUCLEOTIDE SEQUENCE [LARGE SCALE GENOMIC DNA]</scope>
    <source>
        <strain evidence="1 2">669A</strain>
    </source>
</reference>
<accession>A0ABS3L6T9</accession>
<dbReference type="InterPro" id="IPR006542">
    <property type="entry name" value="DUF1093"/>
</dbReference>
<dbReference type="SUPFAM" id="SSF159121">
    <property type="entry name" value="BC4932-like"/>
    <property type="match status" value="1"/>
</dbReference>
<dbReference type="RefSeq" id="WP_207672277.1">
    <property type="nucleotide sequence ID" value="NZ_JAFREM010000006.1"/>
</dbReference>
<dbReference type="PANTHER" id="PTHR36433">
    <property type="entry name" value="HYPOTHETICAL CYTOSOLIC PROTEIN"/>
    <property type="match status" value="1"/>
</dbReference>